<dbReference type="EMBL" id="FOMB01000020">
    <property type="protein sequence ID" value="SFD07785.1"/>
    <property type="molecule type" value="Genomic_DNA"/>
</dbReference>
<evidence type="ECO:0000259" key="4">
    <source>
        <dbReference type="Pfam" id="PF01425"/>
    </source>
</evidence>
<dbReference type="Gene3D" id="3.90.1300.10">
    <property type="entry name" value="Amidase signature (AS) domain"/>
    <property type="match status" value="1"/>
</dbReference>
<evidence type="ECO:0000256" key="1">
    <source>
        <dbReference type="ARBA" id="ARBA00003871"/>
    </source>
</evidence>
<feature type="domain" description="Amidase" evidence="4">
    <location>
        <begin position="36"/>
        <end position="445"/>
    </location>
</feature>
<dbReference type="PROSITE" id="PS00571">
    <property type="entry name" value="AMIDASES"/>
    <property type="match status" value="1"/>
</dbReference>
<protein>
    <recommendedName>
        <fullName evidence="3">Indoleacetamide hydrolase</fullName>
    </recommendedName>
</protein>
<dbReference type="Proteomes" id="UP000033519">
    <property type="component" value="Unassembled WGS sequence"/>
</dbReference>
<reference evidence="5 7" key="1">
    <citation type="submission" date="2015-03" db="EMBL/GenBank/DDBJ databases">
        <authorList>
            <person name="Lepp D."/>
            <person name="Hassan Y.I."/>
            <person name="Li X.-Z."/>
            <person name="Zhou T."/>
        </authorList>
    </citation>
    <scope>NUCLEOTIDE SEQUENCE [LARGE SCALE GENOMIC DNA]</scope>
    <source>
        <strain evidence="5 7">Cr7-05</strain>
    </source>
</reference>
<evidence type="ECO:0000313" key="6">
    <source>
        <dbReference type="EMBL" id="SFD07785.1"/>
    </source>
</evidence>
<dbReference type="InterPro" id="IPR000120">
    <property type="entry name" value="Amidase"/>
</dbReference>
<dbReference type="STRING" id="728005.SAMN04488059_1205"/>
<evidence type="ECO:0000313" key="7">
    <source>
        <dbReference type="Proteomes" id="UP000033519"/>
    </source>
</evidence>
<dbReference type="PATRIC" id="fig|728005.3.peg.3846"/>
<dbReference type="InterPro" id="IPR036928">
    <property type="entry name" value="AS_sf"/>
</dbReference>
<evidence type="ECO:0000313" key="5">
    <source>
        <dbReference type="EMBL" id="KKC34940.1"/>
    </source>
</evidence>
<dbReference type="Proteomes" id="UP000182258">
    <property type="component" value="Unassembled WGS sequence"/>
</dbReference>
<dbReference type="EMBL" id="LAPV01000008">
    <property type="protein sequence ID" value="KKC34940.1"/>
    <property type="molecule type" value="Genomic_DNA"/>
</dbReference>
<keyword evidence="7" id="KW-1185">Reference proteome</keyword>
<organism evidence="6 8">
    <name type="scientific">Devosia psychrophila</name>
    <dbReference type="NCBI Taxonomy" id="728005"/>
    <lineage>
        <taxon>Bacteria</taxon>
        <taxon>Pseudomonadati</taxon>
        <taxon>Pseudomonadota</taxon>
        <taxon>Alphaproteobacteria</taxon>
        <taxon>Hyphomicrobiales</taxon>
        <taxon>Devosiaceae</taxon>
        <taxon>Devosia</taxon>
    </lineage>
</organism>
<dbReference type="Pfam" id="PF01425">
    <property type="entry name" value="Amidase"/>
    <property type="match status" value="1"/>
</dbReference>
<dbReference type="PANTHER" id="PTHR11895:SF7">
    <property type="entry name" value="GLUTAMYL-TRNA(GLN) AMIDOTRANSFERASE SUBUNIT A, MITOCHONDRIAL"/>
    <property type="match status" value="1"/>
</dbReference>
<reference evidence="6 8" key="2">
    <citation type="submission" date="2016-10" db="EMBL/GenBank/DDBJ databases">
        <authorList>
            <person name="de Groot N.N."/>
        </authorList>
    </citation>
    <scope>NUCLEOTIDE SEQUENCE [LARGE SCALE GENOMIC DNA]</scope>
    <source>
        <strain evidence="6 8">CGMCC 1.10210</strain>
    </source>
</reference>
<dbReference type="OrthoDB" id="8438154at2"/>
<dbReference type="AlphaFoldDB" id="A0A0F5Q236"/>
<sequence>MLTTPTQSDDAMALASAIAAGRTSATAAMTASIAAAKADPFGAIVFLDTDLGLATAAACDRSPDPERPFLGVPTLAKDLGGPFAGIPMRAGSRTLADDPSADSDLAQRFRVSGLCLFGSTTAPEFGLALSSEPAVGPVCRNPLDPTRTAGGSSGGAAAAVASGIVAIAHATDAGGSVRVPAACCGLVGLKPSRGAMPAGPGFGNYLGGIATELTVCRSVRDTALALASFSGSARGPFPNPAMLDTGTGPLRVGMVVDFGGRYPIDPARQSAIEAAGQSLEQGGHQIIPLAWSEFDAMAETSAQVFETIVSVNLAALFGTFALDPSVAEPLTQAVIANGQALGGTTVWDRLNQSVLVSHALWQLFDRVDVVIAPMLAGPPPLLGHFPNDHGDTTAHFDRMTAMAPLASVANIAGCPAITLPFGSDAAGLPLPLQLLAPMGGDIRLLALAARLESEHRWTHRFPVAGLP</sequence>
<evidence type="ECO:0000256" key="2">
    <source>
        <dbReference type="ARBA" id="ARBA00009199"/>
    </source>
</evidence>
<evidence type="ECO:0000313" key="8">
    <source>
        <dbReference type="Proteomes" id="UP000182258"/>
    </source>
</evidence>
<gene>
    <name evidence="6" type="ORF">SAMN04488059_1205</name>
    <name evidence="5" type="ORF">WH91_00340</name>
</gene>
<dbReference type="InterPro" id="IPR023631">
    <property type="entry name" value="Amidase_dom"/>
</dbReference>
<dbReference type="PANTHER" id="PTHR11895">
    <property type="entry name" value="TRANSAMIDASE"/>
    <property type="match status" value="1"/>
</dbReference>
<comment type="similarity">
    <text evidence="2">Belongs to the amidase family.</text>
</comment>
<name>A0A0F5Q236_9HYPH</name>
<evidence type="ECO:0000256" key="3">
    <source>
        <dbReference type="ARBA" id="ARBA00021874"/>
    </source>
</evidence>
<dbReference type="GO" id="GO:0003824">
    <property type="term" value="F:catalytic activity"/>
    <property type="evidence" value="ECO:0007669"/>
    <property type="project" value="InterPro"/>
</dbReference>
<proteinExistence type="inferred from homology"/>
<dbReference type="SUPFAM" id="SSF75304">
    <property type="entry name" value="Amidase signature (AS) enzymes"/>
    <property type="match status" value="1"/>
</dbReference>
<comment type="function">
    <text evidence="1">Hydrolyzes indole-3-acetamide (IAM) into indole-3-acetic acid (IAA).</text>
</comment>
<dbReference type="InterPro" id="IPR020556">
    <property type="entry name" value="Amidase_CS"/>
</dbReference>
<accession>A0A0F5Q236</accession>